<evidence type="ECO:0000259" key="4">
    <source>
        <dbReference type="PROSITE" id="PS50994"/>
    </source>
</evidence>
<dbReference type="SUPFAM" id="SSF56672">
    <property type="entry name" value="DNA/RNA polymerases"/>
    <property type="match status" value="1"/>
</dbReference>
<sequence length="891" mass="103311">MRDVELETSIGCKLVQKDVRHVLEMCFSLISIRKLNDEGYHSHLGKGKWKLTKGSLVLTRGKKNSTLYKKNVKLVKGERLGHISEKGLQVLTRKKFVPVKGMSLLHYTHCLSRKQSRVTFRRSPSHRKPDILDLVHTDVYTMQSNALGGALYYVTFINDHSRKVLDVFKDFHVKVERADNDGEYKGPFEQYYRSHGIRLEKTVPKTPQQNGVAKRMNRTICYRIRCMLSHAKLSKSYWSEAMRITIDLINLSPSYPLKGDIPRRVQIRKFVSFEHLRVFGCRTFVHVPRDEQSKLDSKTKQCIFLGYSNENFGYMLWDPTTKKIIRNRDVLFEDQTIEYLDQVKKPKSFIVQEERVDTVDRNDEFSVDDEQATSKLPIETELRISTRERQHSKRYTSDDYLLLSDGGEPESYQEVLLHDEKKEWLRAMHEEMKSLHKNNTYELMELPKGNLNQTYHSQVKRKVFDFEEIFLPVVKMSSIRVVLGLAAKEEINMEQPEGFIIKGKEHLVCRLKKSLYGLKQASRQWYKKFDSFMIEHGYDRTASNHCVFVKKFSDREFIILLLYVDDMLIELSKSFEMKDLGPTSHILGIKISRDRTNEKLWLSQESYIEKVLNKLNMGKTKPMSSSLGSHLKLKEMRKVPYASAVGSLMYVVVCTRPDITHVVEVVVVKWILRYLRVTSKICLYFGINKPVLVGCTYAYMAGDVDYRKSTSGYLITFSGGAMSWQSRLQKCVALSTIEAEYIVIIKASKELLWMKKFLQELGLQQERWILGLPLCSSLLQLPNLRGDTLLHLAARKGYIDVVVALFDGAKAVFKEMESEIGTDKVMLRMTNMEEDTAFHEAVRYDHPDIVELLIQKDLEFTYGANITSHTPLCIYMYNTQVVLLLVGPLIL</sequence>
<dbReference type="PROSITE" id="PS50088">
    <property type="entry name" value="ANK_REPEAT"/>
    <property type="match status" value="1"/>
</dbReference>
<dbReference type="GO" id="GO:0003676">
    <property type="term" value="F:nucleic acid binding"/>
    <property type="evidence" value="ECO:0007669"/>
    <property type="project" value="InterPro"/>
</dbReference>
<dbReference type="SUPFAM" id="SSF48403">
    <property type="entry name" value="Ankyrin repeat"/>
    <property type="match status" value="1"/>
</dbReference>
<dbReference type="OrthoDB" id="1847170at2759"/>
<dbReference type="InterPro" id="IPR012337">
    <property type="entry name" value="RNaseH-like_sf"/>
</dbReference>
<evidence type="ECO:0000256" key="2">
    <source>
        <dbReference type="ARBA" id="ARBA00022801"/>
    </source>
</evidence>
<dbReference type="Pfam" id="PF25597">
    <property type="entry name" value="SH3_retrovirus"/>
    <property type="match status" value="1"/>
</dbReference>
<accession>A5BUM8</accession>
<dbReference type="InterPro" id="IPR057670">
    <property type="entry name" value="SH3_retrovirus"/>
</dbReference>
<dbReference type="Pfam" id="PF07727">
    <property type="entry name" value="RVT_2"/>
    <property type="match status" value="1"/>
</dbReference>
<dbReference type="PROSITE" id="PS50297">
    <property type="entry name" value="ANK_REP_REGION"/>
    <property type="match status" value="1"/>
</dbReference>
<dbReference type="GO" id="GO:0015074">
    <property type="term" value="P:DNA integration"/>
    <property type="evidence" value="ECO:0007669"/>
    <property type="project" value="InterPro"/>
</dbReference>
<dbReference type="InterPro" id="IPR036397">
    <property type="entry name" value="RNaseH_sf"/>
</dbReference>
<dbReference type="GO" id="GO:0016787">
    <property type="term" value="F:hydrolase activity"/>
    <property type="evidence" value="ECO:0007669"/>
    <property type="project" value="UniProtKB-KW"/>
</dbReference>
<feature type="domain" description="Integrase catalytic" evidence="4">
    <location>
        <begin position="94"/>
        <end position="270"/>
    </location>
</feature>
<gene>
    <name evidence="5" type="ORF">VITISV_043111</name>
</gene>
<dbReference type="EMBL" id="AM471828">
    <property type="protein sequence ID" value="CAN70570.1"/>
    <property type="molecule type" value="Genomic_DNA"/>
</dbReference>
<keyword evidence="1" id="KW-0479">Metal-binding</keyword>
<dbReference type="SMART" id="SM00248">
    <property type="entry name" value="ANK"/>
    <property type="match status" value="2"/>
</dbReference>
<dbReference type="Gene3D" id="1.25.40.20">
    <property type="entry name" value="Ankyrin repeat-containing domain"/>
    <property type="match status" value="1"/>
</dbReference>
<keyword evidence="2" id="KW-0378">Hydrolase</keyword>
<dbReference type="PANTHER" id="PTHR42648">
    <property type="entry name" value="TRANSPOSASE, PUTATIVE-RELATED"/>
    <property type="match status" value="1"/>
</dbReference>
<dbReference type="AlphaFoldDB" id="A5BUM8"/>
<dbReference type="PANTHER" id="PTHR42648:SF28">
    <property type="entry name" value="TRANSPOSON-ENCODED PROTEIN WITH RIBONUCLEASE H-LIKE AND RETROVIRUS ZINC FINGER-LIKE DOMAINS"/>
    <property type="match status" value="1"/>
</dbReference>
<evidence type="ECO:0000313" key="5">
    <source>
        <dbReference type="EMBL" id="CAN70570.1"/>
    </source>
</evidence>
<dbReference type="InterPro" id="IPR036770">
    <property type="entry name" value="Ankyrin_rpt-contain_sf"/>
</dbReference>
<name>A5BUM8_VITVI</name>
<evidence type="ECO:0000256" key="3">
    <source>
        <dbReference type="PROSITE-ProRule" id="PRU00023"/>
    </source>
</evidence>
<dbReference type="InterPro" id="IPR013103">
    <property type="entry name" value="RVT_2"/>
</dbReference>
<keyword evidence="3" id="KW-0040">ANK repeat</keyword>
<reference evidence="5" key="1">
    <citation type="journal article" date="2007" name="PLoS ONE">
        <title>The first genome sequence of an elite grapevine cultivar (Pinot noir Vitis vinifera L.): coping with a highly heterozygous genome.</title>
        <authorList>
            <person name="Velasco R."/>
            <person name="Zharkikh A."/>
            <person name="Troggio M."/>
            <person name="Cartwright D.A."/>
            <person name="Cestaro A."/>
            <person name="Pruss D."/>
            <person name="Pindo M."/>
            <person name="FitzGerald L.M."/>
            <person name="Vezzulli S."/>
            <person name="Reid J."/>
            <person name="Malacarne G."/>
            <person name="Iliev D."/>
            <person name="Coppola G."/>
            <person name="Wardell B."/>
            <person name="Micheletti D."/>
            <person name="Macalma T."/>
            <person name="Facci M."/>
            <person name="Mitchell J.T."/>
            <person name="Perazzolli M."/>
            <person name="Eldredge G."/>
            <person name="Gatto P."/>
            <person name="Oyzerski R."/>
            <person name="Moretto M."/>
            <person name="Gutin N."/>
            <person name="Stefanini M."/>
            <person name="Chen Y."/>
            <person name="Segala C."/>
            <person name="Davenport C."/>
            <person name="Dematte L."/>
            <person name="Mraz A."/>
            <person name="Battilana J."/>
            <person name="Stormo K."/>
            <person name="Costa F."/>
            <person name="Tao Q."/>
            <person name="Si-Ammour A."/>
            <person name="Harkins T."/>
            <person name="Lackey A."/>
            <person name="Perbost C."/>
            <person name="Taillon B."/>
            <person name="Stella A."/>
            <person name="Solovyev V."/>
            <person name="Fawcett J.A."/>
            <person name="Sterck L."/>
            <person name="Vandepoele K."/>
            <person name="Grando S.M."/>
            <person name="Toppo S."/>
            <person name="Moser C."/>
            <person name="Lanchbury J."/>
            <person name="Bogden R."/>
            <person name="Skolnick M."/>
            <person name="Sgaramella V."/>
            <person name="Bhatnagar S.K."/>
            <person name="Fontana P."/>
            <person name="Gutin A."/>
            <person name="Van de Peer Y."/>
            <person name="Salamini F."/>
            <person name="Viola R."/>
        </authorList>
    </citation>
    <scope>NUCLEOTIDE SEQUENCE</scope>
</reference>
<dbReference type="CDD" id="cd09272">
    <property type="entry name" value="RNase_HI_RT_Ty1"/>
    <property type="match status" value="1"/>
</dbReference>
<feature type="repeat" description="ANK" evidence="3">
    <location>
        <begin position="785"/>
        <end position="807"/>
    </location>
</feature>
<proteinExistence type="predicted"/>
<dbReference type="InterPro" id="IPR002110">
    <property type="entry name" value="Ankyrin_rpt"/>
</dbReference>
<dbReference type="Gene3D" id="3.30.420.10">
    <property type="entry name" value="Ribonuclease H-like superfamily/Ribonuclease H"/>
    <property type="match status" value="1"/>
</dbReference>
<evidence type="ECO:0000256" key="1">
    <source>
        <dbReference type="ARBA" id="ARBA00022723"/>
    </source>
</evidence>
<dbReference type="SUPFAM" id="SSF53098">
    <property type="entry name" value="Ribonuclease H-like"/>
    <property type="match status" value="1"/>
</dbReference>
<organism evidence="5">
    <name type="scientific">Vitis vinifera</name>
    <name type="common">Grape</name>
    <dbReference type="NCBI Taxonomy" id="29760"/>
    <lineage>
        <taxon>Eukaryota</taxon>
        <taxon>Viridiplantae</taxon>
        <taxon>Streptophyta</taxon>
        <taxon>Embryophyta</taxon>
        <taxon>Tracheophyta</taxon>
        <taxon>Spermatophyta</taxon>
        <taxon>Magnoliopsida</taxon>
        <taxon>eudicotyledons</taxon>
        <taxon>Gunneridae</taxon>
        <taxon>Pentapetalae</taxon>
        <taxon>rosids</taxon>
        <taxon>Vitales</taxon>
        <taxon>Vitaceae</taxon>
        <taxon>Viteae</taxon>
        <taxon>Vitis</taxon>
    </lineage>
</organism>
<dbReference type="Pfam" id="PF00023">
    <property type="entry name" value="Ank"/>
    <property type="match status" value="2"/>
</dbReference>
<dbReference type="InterPro" id="IPR039537">
    <property type="entry name" value="Retrotran_Ty1/copia-like"/>
</dbReference>
<dbReference type="PROSITE" id="PS50994">
    <property type="entry name" value="INTEGRASE"/>
    <property type="match status" value="1"/>
</dbReference>
<dbReference type="GO" id="GO:0046872">
    <property type="term" value="F:metal ion binding"/>
    <property type="evidence" value="ECO:0007669"/>
    <property type="project" value="UniProtKB-KW"/>
</dbReference>
<dbReference type="InterPro" id="IPR001584">
    <property type="entry name" value="Integrase_cat-core"/>
</dbReference>
<dbReference type="InterPro" id="IPR043502">
    <property type="entry name" value="DNA/RNA_pol_sf"/>
</dbReference>
<protein>
    <recommendedName>
        <fullName evidence="4">Integrase catalytic domain-containing protein</fullName>
    </recommendedName>
</protein>